<dbReference type="PANTHER" id="PTHR32094:SF5">
    <property type="entry name" value="FANCONI ANEMIA GROUP E PROTEIN"/>
    <property type="match status" value="1"/>
</dbReference>
<accession>A0ABP0UGI9</accession>
<gene>
    <name evidence="1" type="ORF">CSSPTR1EN2_LOCUS15012</name>
</gene>
<dbReference type="PANTHER" id="PTHR32094">
    <property type="entry name" value="FANCONI ANEMIA GROUP E PROTEIN"/>
    <property type="match status" value="1"/>
</dbReference>
<evidence type="ECO:0008006" key="3">
    <source>
        <dbReference type="Google" id="ProtNLM"/>
    </source>
</evidence>
<evidence type="ECO:0000313" key="2">
    <source>
        <dbReference type="Proteomes" id="UP001497512"/>
    </source>
</evidence>
<dbReference type="Proteomes" id="UP001497512">
    <property type="component" value="Chromosome 3"/>
</dbReference>
<dbReference type="Gene3D" id="1.25.40.480">
    <property type="match status" value="1"/>
</dbReference>
<proteinExistence type="predicted"/>
<protein>
    <recommendedName>
        <fullName evidence="3">Fanconi Anaemia group E protein C-terminal domain-containing protein</fullName>
    </recommendedName>
</protein>
<keyword evidence="2" id="KW-1185">Reference proteome</keyword>
<dbReference type="InterPro" id="IPR039685">
    <property type="entry name" value="FANCE"/>
</dbReference>
<name>A0ABP0UGI9_9BRYO</name>
<sequence>MSSRPWCIPEQWAPLVEIFGGSSVCVVGAAVQWVESHGYNTALGSLTSHGRGRLTLHSLSRFVPELLAKQVVVIEKDTENTHRKASVSNCIWMQTLPNTMQADILAFLSVEHLHFQSKDLHALASCLLASNNVDFWVKCGVANLLRTLQQHNSEGYPCFPEENQLQADPAMIDYYALPDWLQEYKEQQSLMCSDLPPMHNACSDEEDTRMQWDHQPQEEKVTVESKHIQVNSTQADDVGLISNQKGDEVTVLQCSQDNRVVTTQDASCASERIEAPDDKDDETARGLLGETVFTRAKLLRDMLHSSSTTSHLPEELDVIFSASDLTPVFKVVKPWLVEDETTALLVGTLLGEHAGYARSVQILTYILLPKLQKLKQPVSRILGSAVLQASKAHPRATVDALLLPLLLCKEGASPFQCDVINRVIKEGLTPELLSSLFHKLFCTQDKDHKELDWIWTEAMVGLILNLLAQGIVLREDTLEGLVSSLENASHQFSGSLKFGNLLLNLLTKHGTKLKDHKAALQQVAKNSKTFLTKSILAKLANL</sequence>
<reference evidence="1" key="1">
    <citation type="submission" date="2024-02" db="EMBL/GenBank/DDBJ databases">
        <authorList>
            <consortium name="ELIXIR-Norway"/>
            <consortium name="Elixir Norway"/>
        </authorList>
    </citation>
    <scope>NUCLEOTIDE SEQUENCE</scope>
</reference>
<evidence type="ECO:0000313" key="1">
    <source>
        <dbReference type="EMBL" id="CAK9219943.1"/>
    </source>
</evidence>
<dbReference type="EMBL" id="OZ019895">
    <property type="protein sequence ID" value="CAK9219943.1"/>
    <property type="molecule type" value="Genomic_DNA"/>
</dbReference>
<organism evidence="1 2">
    <name type="scientific">Sphagnum troendelagicum</name>
    <dbReference type="NCBI Taxonomy" id="128251"/>
    <lineage>
        <taxon>Eukaryota</taxon>
        <taxon>Viridiplantae</taxon>
        <taxon>Streptophyta</taxon>
        <taxon>Embryophyta</taxon>
        <taxon>Bryophyta</taxon>
        <taxon>Sphagnophytina</taxon>
        <taxon>Sphagnopsida</taxon>
        <taxon>Sphagnales</taxon>
        <taxon>Sphagnaceae</taxon>
        <taxon>Sphagnum</taxon>
    </lineage>
</organism>